<dbReference type="Pfam" id="PF13375">
    <property type="entry name" value="RnfC_N"/>
    <property type="match status" value="1"/>
</dbReference>
<dbReference type="HAMAP" id="MF_00461">
    <property type="entry name" value="RsxC_RnfC"/>
    <property type="match status" value="1"/>
</dbReference>
<dbReference type="PANTHER" id="PTHR43034:SF2">
    <property type="entry name" value="ION-TRANSLOCATING OXIDOREDUCTASE COMPLEX SUBUNIT C"/>
    <property type="match status" value="1"/>
</dbReference>
<dbReference type="EMBL" id="MPRL01000110">
    <property type="protein sequence ID" value="OOZ38256.1"/>
    <property type="molecule type" value="Genomic_DNA"/>
</dbReference>
<keyword evidence="4 8" id="KW-0677">Repeat</keyword>
<comment type="function">
    <text evidence="8">Part of a membrane-bound complex that couples electron transfer with translocation of ions across the membrane.</text>
</comment>
<keyword evidence="2 8" id="KW-0004">4Fe-4S</keyword>
<dbReference type="GO" id="GO:0022900">
    <property type="term" value="P:electron transport chain"/>
    <property type="evidence" value="ECO:0007669"/>
    <property type="project" value="UniProtKB-UniRule"/>
</dbReference>
<dbReference type="InterPro" id="IPR019554">
    <property type="entry name" value="Soluble_ligand-bd"/>
</dbReference>
<comment type="cofactor">
    <cofactor evidence="8">
        <name>[4Fe-4S] cluster</name>
        <dbReference type="ChEBI" id="CHEBI:49883"/>
    </cofactor>
    <text evidence="8">Binds 2 [4Fe-4S] clusters per subunit.</text>
</comment>
<dbReference type="OrthoDB" id="9767754at2"/>
<organism evidence="12 13">
    <name type="scientific">Solemya pervernicosa gill symbiont</name>
    <dbReference type="NCBI Taxonomy" id="642797"/>
    <lineage>
        <taxon>Bacteria</taxon>
        <taxon>Pseudomonadati</taxon>
        <taxon>Pseudomonadota</taxon>
        <taxon>Gammaproteobacteria</taxon>
        <taxon>sulfur-oxidizing symbionts</taxon>
    </lineage>
</organism>
<dbReference type="Proteomes" id="UP000191110">
    <property type="component" value="Unassembled WGS sequence"/>
</dbReference>
<keyword evidence="13" id="KW-1185">Reference proteome</keyword>
<dbReference type="Pfam" id="PF01512">
    <property type="entry name" value="Complex1_51K"/>
    <property type="match status" value="1"/>
</dbReference>
<dbReference type="InterPro" id="IPR010208">
    <property type="entry name" value="Ion_transpt_RnfC/RsxC"/>
</dbReference>
<accession>A0A1T2KZV5</accession>
<keyword evidence="1 8" id="KW-0813">Transport</keyword>
<dbReference type="Pfam" id="PF10531">
    <property type="entry name" value="SLBB"/>
    <property type="match status" value="1"/>
</dbReference>
<evidence type="ECO:0000256" key="8">
    <source>
        <dbReference type="HAMAP-Rule" id="MF_00461"/>
    </source>
</evidence>
<comment type="subunit">
    <text evidence="8">The complex is composed of six subunits: RnfA, RnfB, RnfC, RnfD, RnfE and RnfG.</text>
</comment>
<comment type="similarity">
    <text evidence="8">Belongs to the 4Fe4S bacterial-type ferredoxin family. RnfC subfamily.</text>
</comment>
<keyword evidence="7 8" id="KW-0411">Iron-sulfur</keyword>
<evidence type="ECO:0000259" key="10">
    <source>
        <dbReference type="Pfam" id="PF10531"/>
    </source>
</evidence>
<proteinExistence type="inferred from homology"/>
<evidence type="ECO:0000259" key="11">
    <source>
        <dbReference type="Pfam" id="PF13375"/>
    </source>
</evidence>
<feature type="domain" description="Soluble ligand binding" evidence="10">
    <location>
        <begin position="293"/>
        <end position="340"/>
    </location>
</feature>
<dbReference type="GO" id="GO:0051539">
    <property type="term" value="F:4 iron, 4 sulfur cluster binding"/>
    <property type="evidence" value="ECO:0007669"/>
    <property type="project" value="UniProtKB-KW"/>
</dbReference>
<protein>
    <recommendedName>
        <fullName evidence="8">Ion-translocating oxidoreductase complex subunit C</fullName>
        <ecNumber evidence="8">7.-.-.-</ecNumber>
    </recommendedName>
    <alternativeName>
        <fullName evidence="8">Rnf electron transport complex subunit C</fullName>
    </alternativeName>
</protein>
<keyword evidence="3 8" id="KW-0479">Metal-binding</keyword>
<name>A0A1T2KZV5_9GAMM</name>
<evidence type="ECO:0000313" key="12">
    <source>
        <dbReference type="EMBL" id="OOZ38256.1"/>
    </source>
</evidence>
<keyword evidence="8" id="KW-0472">Membrane</keyword>
<dbReference type="Gene3D" id="3.40.50.11540">
    <property type="entry name" value="NADH-ubiquinone oxidoreductase 51kDa subunit"/>
    <property type="match status" value="1"/>
</dbReference>
<keyword evidence="8" id="KW-1003">Cell membrane</keyword>
<dbReference type="RefSeq" id="WP_078485111.1">
    <property type="nucleotide sequence ID" value="NZ_MPRL01000110.1"/>
</dbReference>
<comment type="caution">
    <text evidence="12">The sequence shown here is derived from an EMBL/GenBank/DDBJ whole genome shotgun (WGS) entry which is preliminary data.</text>
</comment>
<dbReference type="AlphaFoldDB" id="A0A1T2KZV5"/>
<keyword evidence="8" id="KW-1278">Translocase</keyword>
<dbReference type="SUPFAM" id="SSF142019">
    <property type="entry name" value="Nqo1 FMN-binding domain-like"/>
    <property type="match status" value="1"/>
</dbReference>
<dbReference type="InterPro" id="IPR011538">
    <property type="entry name" value="Nuo51_FMN-bd"/>
</dbReference>
<evidence type="ECO:0000256" key="2">
    <source>
        <dbReference type="ARBA" id="ARBA00022485"/>
    </source>
</evidence>
<dbReference type="InterPro" id="IPR026902">
    <property type="entry name" value="RnfC_N"/>
</dbReference>
<keyword evidence="5 8" id="KW-0249">Electron transport</keyword>
<evidence type="ECO:0000256" key="7">
    <source>
        <dbReference type="ARBA" id="ARBA00023014"/>
    </source>
</evidence>
<evidence type="ECO:0000256" key="3">
    <source>
        <dbReference type="ARBA" id="ARBA00022723"/>
    </source>
</evidence>
<feature type="domain" description="RnfC Barrel sandwich hybrid" evidence="11">
    <location>
        <begin position="12"/>
        <end position="106"/>
    </location>
</feature>
<dbReference type="EC" id="7.-.-.-" evidence="8"/>
<gene>
    <name evidence="8" type="primary">rnfC</name>
    <name evidence="12" type="ORF">BOW53_16125</name>
</gene>
<evidence type="ECO:0000259" key="9">
    <source>
        <dbReference type="Pfam" id="PF01512"/>
    </source>
</evidence>
<dbReference type="GO" id="GO:0009055">
    <property type="term" value="F:electron transfer activity"/>
    <property type="evidence" value="ECO:0007669"/>
    <property type="project" value="InterPro"/>
</dbReference>
<comment type="subcellular location">
    <subcellularLocation>
        <location evidence="8">Cell inner membrane</location>
        <topology evidence="8">Peripheral membrane protein</topology>
    </subcellularLocation>
</comment>
<dbReference type="PANTHER" id="PTHR43034">
    <property type="entry name" value="ION-TRANSLOCATING OXIDOREDUCTASE COMPLEX SUBUNIT C"/>
    <property type="match status" value="1"/>
</dbReference>
<keyword evidence="6 8" id="KW-0408">Iron</keyword>
<dbReference type="NCBIfam" id="TIGR01945">
    <property type="entry name" value="rnfC"/>
    <property type="match status" value="1"/>
</dbReference>
<sequence length="369" mass="39462">MLGLLDKLRRKTFARGIHPPQHKETAEVEIRRLPFPSRLILPLAQHFGAASKPLVHVGQEVVRGEPIAAADGFMSVPLHAPATGIIESIELMPSARGPKVESIILKVHQGSAQRVLYGAQRDVETLSPAEVIQAVQDSGMVGLGGAGFPSHVKLSVPPDHTIDTLVVNGCECEPYLTTDHRIMLEQGDDLIRGIGFAMQAVGAERAVIGIEDNKLDAIKKLRELLPKDGPITVQSVKTKYPQGSEKLLITALLGREVPSGGFPYQVGVVVNNVATLTELGVLLPESEGLIERVITITGPGVRKPGNYIVTLGTPLRFVLEQVGFEGSQAHLILGGPMMGTTVASLDVPVTKPVSGILVMNEHVVRERAA</sequence>
<dbReference type="GO" id="GO:0005886">
    <property type="term" value="C:plasma membrane"/>
    <property type="evidence" value="ECO:0007669"/>
    <property type="project" value="UniProtKB-SubCell"/>
</dbReference>
<comment type="caution">
    <text evidence="8">Lacks conserved residue(s) required for the propagation of feature annotation.</text>
</comment>
<dbReference type="InterPro" id="IPR037225">
    <property type="entry name" value="Nuo51_FMN-bd_sf"/>
</dbReference>
<evidence type="ECO:0000256" key="4">
    <source>
        <dbReference type="ARBA" id="ARBA00022737"/>
    </source>
</evidence>
<evidence type="ECO:0000256" key="5">
    <source>
        <dbReference type="ARBA" id="ARBA00022982"/>
    </source>
</evidence>
<keyword evidence="8" id="KW-0997">Cell inner membrane</keyword>
<reference evidence="12 13" key="1">
    <citation type="submission" date="2016-11" db="EMBL/GenBank/DDBJ databases">
        <title>Mixed transmission modes and dynamic genome evolution in an obligate animal-bacterial symbiosis.</title>
        <authorList>
            <person name="Russell S.L."/>
            <person name="Corbett-Detig R.B."/>
            <person name="Cavanaugh C.M."/>
        </authorList>
    </citation>
    <scope>NUCLEOTIDE SEQUENCE [LARGE SCALE GENOMIC DNA]</scope>
    <source>
        <strain evidence="12">Sveles-Q1</strain>
    </source>
</reference>
<evidence type="ECO:0000256" key="1">
    <source>
        <dbReference type="ARBA" id="ARBA00022448"/>
    </source>
</evidence>
<dbReference type="SUPFAM" id="SSF142984">
    <property type="entry name" value="Nqo1 middle domain-like"/>
    <property type="match status" value="1"/>
</dbReference>
<dbReference type="GO" id="GO:0046872">
    <property type="term" value="F:metal ion binding"/>
    <property type="evidence" value="ECO:0007669"/>
    <property type="project" value="UniProtKB-KW"/>
</dbReference>
<evidence type="ECO:0000256" key="6">
    <source>
        <dbReference type="ARBA" id="ARBA00023004"/>
    </source>
</evidence>
<evidence type="ECO:0000313" key="13">
    <source>
        <dbReference type="Proteomes" id="UP000191110"/>
    </source>
</evidence>
<feature type="domain" description="NADH-ubiquinone oxidoreductase 51kDa subunit FMN-binding" evidence="9">
    <location>
        <begin position="135"/>
        <end position="278"/>
    </location>
</feature>